<evidence type="ECO:0000313" key="4">
    <source>
        <dbReference type="Proteomes" id="UP000307380"/>
    </source>
</evidence>
<keyword evidence="1" id="KW-1133">Transmembrane helix</keyword>
<evidence type="ECO:0000313" key="3">
    <source>
        <dbReference type="EMBL" id="THG35486.1"/>
    </source>
</evidence>
<dbReference type="AlphaFoldDB" id="A0A4S4G087"/>
<name>A0A4S4G087_9MICO</name>
<keyword evidence="1" id="KW-0812">Transmembrane</keyword>
<comment type="caution">
    <text evidence="3">The sequence shown here is derived from an EMBL/GenBank/DDBJ whole genome shotgun (WGS) entry which is preliminary data.</text>
</comment>
<evidence type="ECO:0000259" key="2">
    <source>
        <dbReference type="Pfam" id="PF14340"/>
    </source>
</evidence>
<dbReference type="RefSeq" id="WP_136422951.1">
    <property type="nucleotide sequence ID" value="NZ_SSSN01000003.1"/>
</dbReference>
<keyword evidence="1" id="KW-0472">Membrane</keyword>
<evidence type="ECO:0000256" key="1">
    <source>
        <dbReference type="SAM" id="Phobius"/>
    </source>
</evidence>
<dbReference type="Pfam" id="PF14340">
    <property type="entry name" value="DUF4395"/>
    <property type="match status" value="1"/>
</dbReference>
<dbReference type="EMBL" id="SSSN01000003">
    <property type="protein sequence ID" value="THG35486.1"/>
    <property type="molecule type" value="Genomic_DNA"/>
</dbReference>
<keyword evidence="4" id="KW-1185">Reference proteome</keyword>
<feature type="transmembrane region" description="Helical" evidence="1">
    <location>
        <begin position="32"/>
        <end position="51"/>
    </location>
</feature>
<sequence>MTEPTTARETLRAPVAGAAASAPGIDPRAPRFGAAITAALLLAVVVLSLVGADVATLALLTAIAAIFAWGASAGIRHHPYGAIFRLLVRPRLSRPAELEDPRPPTFAQLIGLVVTGVGVLLGLVGLAPAVPVAASLAFIAAFLNAAFDFCLGCELYLGAQRLRIRRAARA</sequence>
<protein>
    <submittedName>
        <fullName evidence="3">DUF4395 domain-containing protein</fullName>
    </submittedName>
</protein>
<accession>A0A4S4G087</accession>
<proteinExistence type="predicted"/>
<gene>
    <name evidence="3" type="ORF">E6C70_05435</name>
</gene>
<dbReference type="Proteomes" id="UP000307380">
    <property type="component" value="Unassembled WGS sequence"/>
</dbReference>
<feature type="domain" description="DUF4395" evidence="2">
    <location>
        <begin position="25"/>
        <end position="161"/>
    </location>
</feature>
<feature type="transmembrane region" description="Helical" evidence="1">
    <location>
        <begin position="136"/>
        <end position="157"/>
    </location>
</feature>
<feature type="transmembrane region" description="Helical" evidence="1">
    <location>
        <begin position="57"/>
        <end position="75"/>
    </location>
</feature>
<dbReference type="OrthoDB" id="345402at2"/>
<dbReference type="InterPro" id="IPR025508">
    <property type="entry name" value="DUF4395"/>
</dbReference>
<feature type="transmembrane region" description="Helical" evidence="1">
    <location>
        <begin position="109"/>
        <end position="130"/>
    </location>
</feature>
<reference evidence="3 4" key="1">
    <citation type="submission" date="2019-04" db="EMBL/GenBank/DDBJ databases">
        <authorList>
            <person name="Jiang L."/>
        </authorList>
    </citation>
    <scope>NUCLEOTIDE SEQUENCE [LARGE SCALE GENOMIC DNA]</scope>
    <source>
        <strain evidence="3 4">YIM 131861</strain>
    </source>
</reference>
<organism evidence="3 4">
    <name type="scientific">Orlajensenia flava</name>
    <dbReference type="NCBI Taxonomy" id="2565934"/>
    <lineage>
        <taxon>Bacteria</taxon>
        <taxon>Bacillati</taxon>
        <taxon>Actinomycetota</taxon>
        <taxon>Actinomycetes</taxon>
        <taxon>Micrococcales</taxon>
        <taxon>Microbacteriaceae</taxon>
        <taxon>Orlajensenia</taxon>
    </lineage>
</organism>